<keyword evidence="9" id="KW-1185">Reference proteome</keyword>
<keyword evidence="2" id="KW-0677">Repeat</keyword>
<dbReference type="OrthoDB" id="2143914at2759"/>
<comment type="caution">
    <text evidence="8">The sequence shown here is derived from an EMBL/GenBank/DDBJ whole genome shotgun (WGS) entry which is preliminary data.</text>
</comment>
<proteinExistence type="predicted"/>
<feature type="domain" description="Myb-like" evidence="6">
    <location>
        <begin position="1"/>
        <end position="29"/>
    </location>
</feature>
<evidence type="ECO:0000256" key="4">
    <source>
        <dbReference type="ARBA" id="ARBA00023242"/>
    </source>
</evidence>
<feature type="region of interest" description="Disordered" evidence="5">
    <location>
        <begin position="56"/>
        <end position="80"/>
    </location>
</feature>
<dbReference type="GO" id="GO:0003677">
    <property type="term" value="F:DNA binding"/>
    <property type="evidence" value="ECO:0007669"/>
    <property type="project" value="UniProtKB-KW"/>
</dbReference>
<dbReference type="InterPro" id="IPR015495">
    <property type="entry name" value="Myb_TF_plants"/>
</dbReference>
<keyword evidence="4" id="KW-0539">Nucleus</keyword>
<dbReference type="EMBL" id="CM035412">
    <property type="protein sequence ID" value="KAH7433802.1"/>
    <property type="molecule type" value="Genomic_DNA"/>
</dbReference>
<keyword evidence="3" id="KW-0238">DNA-binding</keyword>
<evidence type="ECO:0000256" key="5">
    <source>
        <dbReference type="SAM" id="MobiDB-lite"/>
    </source>
</evidence>
<dbReference type="PANTHER" id="PTHR47994:SF5">
    <property type="entry name" value="F14D16.11-RELATED"/>
    <property type="match status" value="1"/>
</dbReference>
<evidence type="ECO:0000256" key="2">
    <source>
        <dbReference type="ARBA" id="ARBA00022737"/>
    </source>
</evidence>
<reference evidence="8" key="1">
    <citation type="submission" date="2021-08" db="EMBL/GenBank/DDBJ databases">
        <title>WGS assembly of Ceratopteris richardii.</title>
        <authorList>
            <person name="Marchant D.B."/>
            <person name="Chen G."/>
            <person name="Jenkins J."/>
            <person name="Shu S."/>
            <person name="Leebens-Mack J."/>
            <person name="Grimwood J."/>
            <person name="Schmutz J."/>
            <person name="Soltis P."/>
            <person name="Soltis D."/>
            <person name="Chen Z.-H."/>
        </authorList>
    </citation>
    <scope>NUCLEOTIDE SEQUENCE</scope>
    <source>
        <strain evidence="8">Whitten #5841</strain>
        <tissue evidence="8">Leaf</tissue>
    </source>
</reference>
<dbReference type="PROSITE" id="PS50090">
    <property type="entry name" value="MYB_LIKE"/>
    <property type="match status" value="1"/>
</dbReference>
<evidence type="ECO:0000313" key="8">
    <source>
        <dbReference type="EMBL" id="KAH7433802.1"/>
    </source>
</evidence>
<dbReference type="InterPro" id="IPR017930">
    <property type="entry name" value="Myb_dom"/>
</dbReference>
<dbReference type="Proteomes" id="UP000825935">
    <property type="component" value="Chromosome 7"/>
</dbReference>
<dbReference type="PANTHER" id="PTHR47994">
    <property type="entry name" value="F14D16.11-RELATED"/>
    <property type="match status" value="1"/>
</dbReference>
<evidence type="ECO:0000313" key="9">
    <source>
        <dbReference type="Proteomes" id="UP000825935"/>
    </source>
</evidence>
<dbReference type="InterPro" id="IPR009057">
    <property type="entry name" value="Homeodomain-like_sf"/>
</dbReference>
<sequence length="399" mass="44322">MLGNRWSLIARRLPGRTDNEIKNYWNTHLKKKLLNMGIDPQTHAPLPNLQAMKNHSQNMMGTGSKKSANNTSQHSKHSASLNQSIISNNPHNLVKEPILHQLVQGQTSFTYQKPTDCKASMTQISSPSHLDILPYLIEYSPSLCSSSSSSTSNTYSTKNLCNKKAPSFGHIQPNHCIESQTYGTPSFPMPLYTSLSSPITESSIRSNQGSFPERSQSFQMSNVNVVPGIFPFPRYSESPFPQKNTETQLMKGDSFNSSISTSISAPSLSSIASSSQLCFPTSSRIHHEEKISMPAPYLERERDAKLMMNTPQMNKTLEINDIEKSCITDVVNPNVITSQPSLIKESELSFIEGELMWEMEIARTPTTNMQACSSSCNLWVHDDGSCCDSSSSLEAWLNL</sequence>
<gene>
    <name evidence="8" type="ORF">KP509_07G086900</name>
</gene>
<evidence type="ECO:0000259" key="6">
    <source>
        <dbReference type="PROSITE" id="PS50090"/>
    </source>
</evidence>
<accession>A0A8T2UEB2</accession>
<dbReference type="Pfam" id="PF00249">
    <property type="entry name" value="Myb_DNA-binding"/>
    <property type="match status" value="1"/>
</dbReference>
<name>A0A8T2UEB2_CERRI</name>
<dbReference type="PROSITE" id="PS51294">
    <property type="entry name" value="HTH_MYB"/>
    <property type="match status" value="1"/>
</dbReference>
<protein>
    <submittedName>
        <fullName evidence="8">Uncharacterized protein</fullName>
    </submittedName>
</protein>
<comment type="subcellular location">
    <subcellularLocation>
        <location evidence="1">Nucleus</location>
    </subcellularLocation>
</comment>
<dbReference type="Gene3D" id="1.10.10.60">
    <property type="entry name" value="Homeodomain-like"/>
    <property type="match status" value="1"/>
</dbReference>
<dbReference type="SUPFAM" id="SSF46689">
    <property type="entry name" value="Homeodomain-like"/>
    <property type="match status" value="1"/>
</dbReference>
<dbReference type="AlphaFoldDB" id="A0A8T2UEB2"/>
<dbReference type="InterPro" id="IPR001005">
    <property type="entry name" value="SANT/Myb"/>
</dbReference>
<dbReference type="GO" id="GO:0005634">
    <property type="term" value="C:nucleus"/>
    <property type="evidence" value="ECO:0007669"/>
    <property type="project" value="UniProtKB-SubCell"/>
</dbReference>
<evidence type="ECO:0000256" key="1">
    <source>
        <dbReference type="ARBA" id="ARBA00004123"/>
    </source>
</evidence>
<dbReference type="CDD" id="cd00167">
    <property type="entry name" value="SANT"/>
    <property type="match status" value="1"/>
</dbReference>
<feature type="domain" description="HTH myb-type" evidence="7">
    <location>
        <begin position="1"/>
        <end position="33"/>
    </location>
</feature>
<organism evidence="8 9">
    <name type="scientific">Ceratopteris richardii</name>
    <name type="common">Triangle waterfern</name>
    <dbReference type="NCBI Taxonomy" id="49495"/>
    <lineage>
        <taxon>Eukaryota</taxon>
        <taxon>Viridiplantae</taxon>
        <taxon>Streptophyta</taxon>
        <taxon>Embryophyta</taxon>
        <taxon>Tracheophyta</taxon>
        <taxon>Polypodiopsida</taxon>
        <taxon>Polypodiidae</taxon>
        <taxon>Polypodiales</taxon>
        <taxon>Pteridineae</taxon>
        <taxon>Pteridaceae</taxon>
        <taxon>Parkerioideae</taxon>
        <taxon>Ceratopteris</taxon>
    </lineage>
</organism>
<evidence type="ECO:0000256" key="3">
    <source>
        <dbReference type="ARBA" id="ARBA00023125"/>
    </source>
</evidence>
<evidence type="ECO:0000259" key="7">
    <source>
        <dbReference type="PROSITE" id="PS51294"/>
    </source>
</evidence>